<name>A0A2H9P8X1_HUBC1</name>
<proteinExistence type="predicted"/>
<organism evidence="2 3">
    <name type="scientific">Huberarchaeum crystalense</name>
    <dbReference type="NCBI Taxonomy" id="2014257"/>
    <lineage>
        <taxon>Archaea</taxon>
        <taxon>Candidatus Huberarchaeota</taxon>
        <taxon>Candidatus Huberarchaeia</taxon>
        <taxon>Candidatus Huberarchaeales</taxon>
        <taxon>Candidatus Huberarchaeaceae</taxon>
        <taxon>Candidatus Huberarchaeum</taxon>
    </lineage>
</organism>
<sequence>MSIIENIVFKASIDSDIFGLGAVELYLNENMRPQLSNIHAKSIDFKRDSSNRILFKPGTQTPQAIIQTTDFETTEIDYNDVSLLRYNALGDELYGISLVKLCYSSAEYYTASLKGFGKAMNKLGFPIYDFSIGNETHEPTPEIVDYVKNKVKNFADKKEFIHEYFIKTDVTESKTISQASDFDKTFIRAIAIASGIPEFLLTGNTNDLSLASSKIMSEILPSILLPSLQNPIEIFVEDIFKKLASIMNIDATIDVSFKPIFTIDQLSDARRAEILSKLDICSKEEIRKIAGL</sequence>
<evidence type="ECO:0008006" key="5">
    <source>
        <dbReference type="Google" id="ProtNLM"/>
    </source>
</evidence>
<accession>A0A2H9M1R7</accession>
<dbReference type="EMBL" id="PFMG01000021">
    <property type="protein sequence ID" value="PIY99930.1"/>
    <property type="molecule type" value="Genomic_DNA"/>
</dbReference>
<dbReference type="Proteomes" id="UP000230713">
    <property type="component" value="Unassembled WGS sequence"/>
</dbReference>
<evidence type="ECO:0000313" key="2">
    <source>
        <dbReference type="EMBL" id="PIY99930.1"/>
    </source>
</evidence>
<evidence type="ECO:0000313" key="4">
    <source>
        <dbReference type="Proteomes" id="UP000230713"/>
    </source>
</evidence>
<reference evidence="3 4" key="2">
    <citation type="submission" date="2017-09" db="EMBL/GenBank/DDBJ databases">
        <title>Depth-based differentiation of microbial function through sediment-hosted aquifers and enrichment of novel symbionts in the deep terrestrial subsurface.</title>
        <authorList>
            <person name="Probst A.J."/>
            <person name="Ladd B."/>
            <person name="Jarett J.K."/>
            <person name="Geller-Mcgrath D.E."/>
            <person name="Sieber C.M.K."/>
            <person name="Emerson J.B."/>
            <person name="Anantharaman K."/>
            <person name="Thomas B.C."/>
            <person name="Malmstrom R."/>
            <person name="Stieglmeier M."/>
            <person name="Klingl A."/>
            <person name="Woyke T."/>
            <person name="Ryan C.M."/>
            <person name="Banfield J.F."/>
        </authorList>
    </citation>
    <scope>NUCLEOTIDE SEQUENCE [LARGE SCALE GENOMIC DNA]</scope>
</reference>
<gene>
    <name evidence="1" type="ORF">COS45_02675</name>
    <name evidence="2" type="ORF">COY63_00850</name>
</gene>
<dbReference type="EMBL" id="PEUT01000065">
    <property type="protein sequence ID" value="PIV13481.1"/>
    <property type="molecule type" value="Genomic_DNA"/>
</dbReference>
<comment type="caution">
    <text evidence="2">The sequence shown here is derived from an EMBL/GenBank/DDBJ whole genome shotgun (WGS) entry which is preliminary data.</text>
</comment>
<dbReference type="Proteomes" id="UP000228874">
    <property type="component" value="Unassembled WGS sequence"/>
</dbReference>
<evidence type="ECO:0000313" key="3">
    <source>
        <dbReference type="Proteomes" id="UP000228874"/>
    </source>
</evidence>
<accession>A0A2H9P8X1</accession>
<dbReference type="AlphaFoldDB" id="A0A2H9P8X1"/>
<evidence type="ECO:0000313" key="1">
    <source>
        <dbReference type="EMBL" id="PIV13481.1"/>
    </source>
</evidence>
<reference evidence="2" key="1">
    <citation type="submission" date="2017-09" db="EMBL/GenBank/DDBJ databases">
        <title>Depth-based differentiation of microbial function through sediment-hosted aquifers and enrichment of novel symbionts in the deep terrestrial subsurface.</title>
        <authorList>
            <person name="Probst A.J."/>
            <person name="Ladd B."/>
            <person name="Jarett J.K."/>
            <person name="Geller-Mcgrath D.E."/>
            <person name="Sieber C.M."/>
            <person name="Emerson J.B."/>
            <person name="Anantharaman K."/>
            <person name="Thomas B.C."/>
            <person name="Malmstrom R."/>
            <person name="Stieglmeier M."/>
            <person name="Klingl A."/>
            <person name="Woyke T."/>
            <person name="Ryan C.M."/>
            <person name="Banfield J.F."/>
        </authorList>
    </citation>
    <scope>NUCLEOTIDE SEQUENCE [LARGE SCALE GENOMIC DNA]</scope>
    <source>
        <strain evidence="1">CG03_land_8_20_14_0_80_31_114</strain>
        <strain evidence="2">CG_4_10_14_0_8_um_filter_31_133</strain>
    </source>
</reference>
<protein>
    <recommendedName>
        <fullName evidence="5">Phage portal protein</fullName>
    </recommendedName>
</protein>